<dbReference type="InterPro" id="IPR047150">
    <property type="entry name" value="SGT"/>
</dbReference>
<dbReference type="GO" id="GO:0016020">
    <property type="term" value="C:membrane"/>
    <property type="evidence" value="ECO:0007669"/>
    <property type="project" value="TreeGrafter"/>
</dbReference>
<evidence type="ECO:0000256" key="1">
    <source>
        <dbReference type="ARBA" id="ARBA00022737"/>
    </source>
</evidence>
<dbReference type="AlphaFoldDB" id="A0A218XUV8"/>
<dbReference type="Gene3D" id="1.25.40.10">
    <property type="entry name" value="Tetratricopeptide repeat domain"/>
    <property type="match status" value="1"/>
</dbReference>
<proteinExistence type="predicted"/>
<organism evidence="3 4">
    <name type="scientific">Punica granatum</name>
    <name type="common">Pomegranate</name>
    <dbReference type="NCBI Taxonomy" id="22663"/>
    <lineage>
        <taxon>Eukaryota</taxon>
        <taxon>Viridiplantae</taxon>
        <taxon>Streptophyta</taxon>
        <taxon>Embryophyta</taxon>
        <taxon>Tracheophyta</taxon>
        <taxon>Spermatophyta</taxon>
        <taxon>Magnoliopsida</taxon>
        <taxon>eudicotyledons</taxon>
        <taxon>Gunneridae</taxon>
        <taxon>Pentapetalae</taxon>
        <taxon>rosids</taxon>
        <taxon>malvids</taxon>
        <taxon>Myrtales</taxon>
        <taxon>Lythraceae</taxon>
        <taxon>Punica</taxon>
    </lineage>
</organism>
<accession>A0A218XUV8</accession>
<dbReference type="EMBL" id="MTKT01000797">
    <property type="protein sequence ID" value="OWM88426.1"/>
    <property type="molecule type" value="Genomic_DNA"/>
</dbReference>
<keyword evidence="2" id="KW-0802">TPR repeat</keyword>
<evidence type="ECO:0000313" key="4">
    <source>
        <dbReference type="Proteomes" id="UP000197138"/>
    </source>
</evidence>
<dbReference type="SMART" id="SM00028">
    <property type="entry name" value="TPR"/>
    <property type="match status" value="2"/>
</dbReference>
<name>A0A218XUV8_PUNGR</name>
<evidence type="ECO:0000313" key="3">
    <source>
        <dbReference type="EMBL" id="OWM88426.1"/>
    </source>
</evidence>
<reference evidence="4" key="1">
    <citation type="journal article" date="2017" name="Plant J.">
        <title>The pomegranate (Punica granatum L.) genome and the genomics of punicalagin biosynthesis.</title>
        <authorList>
            <person name="Qin G."/>
            <person name="Xu C."/>
            <person name="Ming R."/>
            <person name="Tang H."/>
            <person name="Guyot R."/>
            <person name="Kramer E.M."/>
            <person name="Hu Y."/>
            <person name="Yi X."/>
            <person name="Qi Y."/>
            <person name="Xu X."/>
            <person name="Gao Z."/>
            <person name="Pan H."/>
            <person name="Jian J."/>
            <person name="Tian Y."/>
            <person name="Yue Z."/>
            <person name="Xu Y."/>
        </authorList>
    </citation>
    <scope>NUCLEOTIDE SEQUENCE [LARGE SCALE GENOMIC DNA]</scope>
    <source>
        <strain evidence="4">cv. Dabenzi</strain>
    </source>
</reference>
<comment type="caution">
    <text evidence="3">The sequence shown here is derived from an EMBL/GenBank/DDBJ whole genome shotgun (WGS) entry which is preliminary data.</text>
</comment>
<dbReference type="PANTHER" id="PTHR45831:SF2">
    <property type="entry name" value="LD24721P"/>
    <property type="match status" value="1"/>
</dbReference>
<keyword evidence="1" id="KW-0677">Repeat</keyword>
<dbReference type="InterPro" id="IPR011990">
    <property type="entry name" value="TPR-like_helical_dom_sf"/>
</dbReference>
<protein>
    <submittedName>
        <fullName evidence="3">Uncharacterized protein</fullName>
    </submittedName>
</protein>
<gene>
    <name evidence="3" type="ORF">CDL15_Pgr003838</name>
</gene>
<dbReference type="Proteomes" id="UP000197138">
    <property type="component" value="Unassembled WGS sequence"/>
</dbReference>
<dbReference type="GO" id="GO:0060090">
    <property type="term" value="F:molecular adaptor activity"/>
    <property type="evidence" value="ECO:0007669"/>
    <property type="project" value="TreeGrafter"/>
</dbReference>
<dbReference type="GO" id="GO:0072380">
    <property type="term" value="C:TRC complex"/>
    <property type="evidence" value="ECO:0007669"/>
    <property type="project" value="TreeGrafter"/>
</dbReference>
<dbReference type="SUPFAM" id="SSF48452">
    <property type="entry name" value="TPR-like"/>
    <property type="match status" value="1"/>
</dbReference>
<evidence type="ECO:0000256" key="2">
    <source>
        <dbReference type="ARBA" id="ARBA00022803"/>
    </source>
</evidence>
<dbReference type="InterPro" id="IPR019734">
    <property type="entry name" value="TPR_rpt"/>
</dbReference>
<dbReference type="GO" id="GO:0006620">
    <property type="term" value="P:post-translational protein targeting to endoplasmic reticulum membrane"/>
    <property type="evidence" value="ECO:0007669"/>
    <property type="project" value="TreeGrafter"/>
</dbReference>
<sequence length="129" mass="14610">MESKQIYDAIQLYSYALSLLADNSVYYANGSATTAEIVNSCVSMTRAAAFTEIKVYNEAIEDCLDAIHCDRHYWKAYSRLGALYYAIGRYSDAIKRYKKGRHEIDPFFSITMDLRLGVHVLSNLISSAK</sequence>
<dbReference type="PANTHER" id="PTHR45831">
    <property type="entry name" value="LD24721P"/>
    <property type="match status" value="1"/>
</dbReference>